<dbReference type="AlphaFoldDB" id="A0AAD4QTL0"/>
<feature type="compositionally biased region" description="Low complexity" evidence="1">
    <location>
        <begin position="244"/>
        <end position="255"/>
    </location>
</feature>
<reference evidence="2" key="1">
    <citation type="submission" date="2022-01" db="EMBL/GenBank/DDBJ databases">
        <title>Genome Sequence Resource for Two Populations of Ditylenchus destructor, the Migratory Endoparasitic Phytonematode.</title>
        <authorList>
            <person name="Zhang H."/>
            <person name="Lin R."/>
            <person name="Xie B."/>
        </authorList>
    </citation>
    <scope>NUCLEOTIDE SEQUENCE</scope>
    <source>
        <strain evidence="2">BazhouSP</strain>
    </source>
</reference>
<dbReference type="Proteomes" id="UP001201812">
    <property type="component" value="Unassembled WGS sequence"/>
</dbReference>
<name>A0AAD4QTL0_9BILA</name>
<protein>
    <submittedName>
        <fullName evidence="2">Small nuclear RNA activating complex (SNAPc), subunit SNAP43 domain-containing protein</fullName>
    </submittedName>
</protein>
<comment type="caution">
    <text evidence="2">The sequence shown here is derived from an EMBL/GenBank/DDBJ whole genome shotgun (WGS) entry which is preliminary data.</text>
</comment>
<accession>A0AAD4QTL0</accession>
<feature type="region of interest" description="Disordered" evidence="1">
    <location>
        <begin position="149"/>
        <end position="274"/>
    </location>
</feature>
<keyword evidence="3" id="KW-1185">Reference proteome</keyword>
<sequence>MPIRMSTTQMESLHKYLAEVLLPEEQYEAMFCIFRLVRGNAFAVTPFETEYNPILYRRFDPAGSDPNMIEKDLQNIESGDDFTFLKELNSDTLISQIDSVHNAYMKAKAQRGLLDTNNKKLGLNLVKGNLCNFVANLLNETKKALEEQRQLKVRLPTTNSSQESDTNRRSKIRSDAYSQGLVHQRHRRHRMGHVDRNSESQDLVSPVKQEIRPSTSENPTTSSSPAKRRKSATSPEKRPKTRRPAAASSKSPTSKVRTGHTEVEADESDDAMKKKLNKLQAELLRMSSD</sequence>
<proteinExistence type="predicted"/>
<evidence type="ECO:0000313" key="3">
    <source>
        <dbReference type="Proteomes" id="UP001201812"/>
    </source>
</evidence>
<evidence type="ECO:0000313" key="2">
    <source>
        <dbReference type="EMBL" id="KAI1699692.1"/>
    </source>
</evidence>
<feature type="compositionally biased region" description="Basic and acidic residues" evidence="1">
    <location>
        <begin position="165"/>
        <end position="174"/>
    </location>
</feature>
<gene>
    <name evidence="2" type="ORF">DdX_17186</name>
</gene>
<dbReference type="Pfam" id="PF09808">
    <property type="entry name" value="SNAPC1"/>
    <property type="match status" value="1"/>
</dbReference>
<organism evidence="2 3">
    <name type="scientific">Ditylenchus destructor</name>
    <dbReference type="NCBI Taxonomy" id="166010"/>
    <lineage>
        <taxon>Eukaryota</taxon>
        <taxon>Metazoa</taxon>
        <taxon>Ecdysozoa</taxon>
        <taxon>Nematoda</taxon>
        <taxon>Chromadorea</taxon>
        <taxon>Rhabditida</taxon>
        <taxon>Tylenchina</taxon>
        <taxon>Tylenchomorpha</taxon>
        <taxon>Sphaerularioidea</taxon>
        <taxon>Anguinidae</taxon>
        <taxon>Anguininae</taxon>
        <taxon>Ditylenchus</taxon>
    </lineage>
</organism>
<dbReference type="EMBL" id="JAKKPZ010000171">
    <property type="protein sequence ID" value="KAI1699692.1"/>
    <property type="molecule type" value="Genomic_DNA"/>
</dbReference>
<dbReference type="InterPro" id="IPR019188">
    <property type="entry name" value="SNAPC1"/>
</dbReference>
<evidence type="ECO:0000256" key="1">
    <source>
        <dbReference type="SAM" id="MobiDB-lite"/>
    </source>
</evidence>
<feature type="compositionally biased region" description="Low complexity" evidence="1">
    <location>
        <begin position="213"/>
        <end position="225"/>
    </location>
</feature>